<evidence type="ECO:0000256" key="3">
    <source>
        <dbReference type="ARBA" id="ARBA00022649"/>
    </source>
</evidence>
<dbReference type="AlphaFoldDB" id="A0A1K2IAL0"/>
<comment type="catalytic activity">
    <reaction evidence="7">
        <text>UDP-N-acetyl-alpha-D-glucosamine + ATP = UDP-N-acetyl-alpha-D-glucosamine 3'-phosphate + ADP + H(+)</text>
        <dbReference type="Rhea" id="RHEA:32671"/>
        <dbReference type="ChEBI" id="CHEBI:15378"/>
        <dbReference type="ChEBI" id="CHEBI:30616"/>
        <dbReference type="ChEBI" id="CHEBI:57705"/>
        <dbReference type="ChEBI" id="CHEBI:64353"/>
        <dbReference type="ChEBI" id="CHEBI:456216"/>
        <dbReference type="EC" id="2.7.1.176"/>
    </reaction>
</comment>
<proteinExistence type="inferred from homology"/>
<evidence type="ECO:0000256" key="2">
    <source>
        <dbReference type="ARBA" id="ARBA00011963"/>
    </source>
</evidence>
<reference evidence="9" key="1">
    <citation type="submission" date="2016-11" db="EMBL/GenBank/DDBJ databases">
        <authorList>
            <person name="Jaros S."/>
            <person name="Januszkiewicz K."/>
            <person name="Wedrychowicz H."/>
        </authorList>
    </citation>
    <scope>NUCLEOTIDE SEQUENCE</scope>
    <source>
        <strain evidence="9">ACA-DC 565</strain>
    </source>
</reference>
<keyword evidence="9" id="KW-0418">Kinase</keyword>
<keyword evidence="5" id="KW-0067">ATP-binding</keyword>
<keyword evidence="9" id="KW-0808">Transferase</keyword>
<accession>A0A1K2IAL0</accession>
<dbReference type="InterPro" id="IPR010488">
    <property type="entry name" value="Zeta_toxin_domain"/>
</dbReference>
<dbReference type="Pfam" id="PF06414">
    <property type="entry name" value="Zeta_toxin"/>
    <property type="match status" value="1"/>
</dbReference>
<protein>
    <recommendedName>
        <fullName evidence="6">UDP-N-acetylglucosamine kinase</fullName>
        <ecNumber evidence="2">2.7.1.176</ecNumber>
    </recommendedName>
    <alternativeName>
        <fullName evidence="6">UDP-N-acetylglucosamine kinase</fullName>
    </alternativeName>
</protein>
<organism evidence="9">
    <name type="scientific">Loigolactobacillus rennini</name>
    <dbReference type="NCBI Taxonomy" id="238013"/>
    <lineage>
        <taxon>Bacteria</taxon>
        <taxon>Bacillati</taxon>
        <taxon>Bacillota</taxon>
        <taxon>Bacilli</taxon>
        <taxon>Lactobacillales</taxon>
        <taxon>Lactobacillaceae</taxon>
        <taxon>Loigolactobacillus</taxon>
    </lineage>
</organism>
<dbReference type="GO" id="GO:0016301">
    <property type="term" value="F:kinase activity"/>
    <property type="evidence" value="ECO:0007669"/>
    <property type="project" value="UniProtKB-KW"/>
</dbReference>
<dbReference type="InterPro" id="IPR027417">
    <property type="entry name" value="P-loop_NTPase"/>
</dbReference>
<evidence type="ECO:0000256" key="7">
    <source>
        <dbReference type="ARBA" id="ARBA00048178"/>
    </source>
</evidence>
<comment type="similarity">
    <text evidence="1">Belongs to the zeta toxin family.</text>
</comment>
<dbReference type="EMBL" id="LT634362">
    <property type="protein sequence ID" value="SFZ88753.1"/>
    <property type="molecule type" value="Genomic_DNA"/>
</dbReference>
<evidence type="ECO:0000256" key="6">
    <source>
        <dbReference type="ARBA" id="ARBA00032897"/>
    </source>
</evidence>
<keyword evidence="4" id="KW-0547">Nucleotide-binding</keyword>
<dbReference type="EC" id="2.7.1.176" evidence="2"/>
<gene>
    <name evidence="9" type="ORF">LREN565_1866</name>
</gene>
<evidence type="ECO:0000256" key="1">
    <source>
        <dbReference type="ARBA" id="ARBA00009104"/>
    </source>
</evidence>
<evidence type="ECO:0000313" key="9">
    <source>
        <dbReference type="EMBL" id="SFZ88753.1"/>
    </source>
</evidence>
<feature type="domain" description="Zeta toxin" evidence="8">
    <location>
        <begin position="4"/>
        <end position="132"/>
    </location>
</feature>
<dbReference type="SUPFAM" id="SSF52540">
    <property type="entry name" value="P-loop containing nucleoside triphosphate hydrolases"/>
    <property type="match status" value="1"/>
</dbReference>
<evidence type="ECO:0000256" key="5">
    <source>
        <dbReference type="ARBA" id="ARBA00022840"/>
    </source>
</evidence>
<dbReference type="Gene3D" id="3.40.50.300">
    <property type="entry name" value="P-loop containing nucleotide triphosphate hydrolases"/>
    <property type="match status" value="1"/>
</dbReference>
<keyword evidence="3" id="KW-1277">Toxin-antitoxin system</keyword>
<name>A0A1K2IAL0_9LACO</name>
<evidence type="ECO:0000259" key="8">
    <source>
        <dbReference type="Pfam" id="PF06414"/>
    </source>
</evidence>
<evidence type="ECO:0000256" key="4">
    <source>
        <dbReference type="ARBA" id="ARBA00022741"/>
    </source>
</evidence>
<sequence>MVVNRKQRTLLLIAGTPGTGKTYTSNIIKDHFPQFFVLPLDLIKEHIYDEVGFDDVSEKRMVDDKAYERFYQVVELYMKREAPLLVEYPFSYKQLSALKQLVKSYCYKAVTVRLEADSQTLYQRAVKRDLKEQRHPGLLMNHYCRGDQILDKSQIDGLPTYKTFKNRIQERGYQEFSLGTLLTLNVNDFNKINYEVFLKRLEEKLTD</sequence>